<dbReference type="AlphaFoldDB" id="A0A399JCS9"/>
<reference evidence="3 4" key="1">
    <citation type="submission" date="2018-07" db="EMBL/GenBank/DDBJ databases">
        <title>Arthrobacter sp. nov., isolated from raw cow's milk with high bacterial count.</title>
        <authorList>
            <person name="Hahne J."/>
            <person name="Isele D."/>
            <person name="Lipski A."/>
        </authorList>
    </citation>
    <scope>NUCLEOTIDE SEQUENCE [LARGE SCALE GENOMIC DNA]</scope>
    <source>
        <strain evidence="3 4">JZ R-35</strain>
    </source>
</reference>
<dbReference type="InterPro" id="IPR050965">
    <property type="entry name" value="UPF0336/Enoyl-CoA_hydratase"/>
</dbReference>
<dbReference type="PANTHER" id="PTHR43437">
    <property type="entry name" value="HYDROXYACYL-THIOESTER DEHYDRATASE TYPE 2, MITOCHONDRIAL-RELATED"/>
    <property type="match status" value="1"/>
</dbReference>
<dbReference type="GO" id="GO:0006633">
    <property type="term" value="P:fatty acid biosynthetic process"/>
    <property type="evidence" value="ECO:0007669"/>
    <property type="project" value="TreeGrafter"/>
</dbReference>
<dbReference type="InterPro" id="IPR039569">
    <property type="entry name" value="FAS1-like_DH_region"/>
</dbReference>
<evidence type="ECO:0000313" key="3">
    <source>
        <dbReference type="EMBL" id="RII43355.1"/>
    </source>
</evidence>
<dbReference type="GO" id="GO:0019171">
    <property type="term" value="F:(3R)-hydroxyacyl-[acyl-carrier-protein] dehydratase activity"/>
    <property type="evidence" value="ECO:0007669"/>
    <property type="project" value="TreeGrafter"/>
</dbReference>
<dbReference type="Pfam" id="PF13452">
    <property type="entry name" value="FAS1_DH_region"/>
    <property type="match status" value="1"/>
</dbReference>
<organism evidence="3 4">
    <name type="scientific">Galactobacter valiniphilus</name>
    <dbReference type="NCBI Taxonomy" id="2676122"/>
    <lineage>
        <taxon>Bacteria</taxon>
        <taxon>Bacillati</taxon>
        <taxon>Actinomycetota</taxon>
        <taxon>Actinomycetes</taxon>
        <taxon>Micrococcales</taxon>
        <taxon>Micrococcaceae</taxon>
        <taxon>Galactobacter</taxon>
    </lineage>
</organism>
<dbReference type="InterPro" id="IPR029069">
    <property type="entry name" value="HotDog_dom_sf"/>
</dbReference>
<keyword evidence="4" id="KW-1185">Reference proteome</keyword>
<name>A0A399JCS9_9MICC</name>
<comment type="similarity">
    <text evidence="1">Belongs to the UPF0336 family.</text>
</comment>
<dbReference type="HAMAP" id="MF_00799">
    <property type="entry name" value="UPF0336"/>
    <property type="match status" value="1"/>
</dbReference>
<accession>A0A399JCS9</accession>
<dbReference type="Proteomes" id="UP000265419">
    <property type="component" value="Unassembled WGS sequence"/>
</dbReference>
<dbReference type="InterPro" id="IPR016709">
    <property type="entry name" value="HadA-like"/>
</dbReference>
<comment type="caution">
    <text evidence="3">The sequence shown here is derived from an EMBL/GenBank/DDBJ whole genome shotgun (WGS) entry which is preliminary data.</text>
</comment>
<protein>
    <recommendedName>
        <fullName evidence="1">UPF0336 protein DWB68_01755</fullName>
    </recommendedName>
</protein>
<dbReference type="RefSeq" id="WP_119423425.1">
    <property type="nucleotide sequence ID" value="NZ_JBHOFJ010000010.1"/>
</dbReference>
<feature type="domain" description="FAS1-like dehydratase" evidence="2">
    <location>
        <begin position="16"/>
        <end position="137"/>
    </location>
</feature>
<dbReference type="EMBL" id="QQXK01000003">
    <property type="protein sequence ID" value="RII43355.1"/>
    <property type="molecule type" value="Genomic_DNA"/>
</dbReference>
<dbReference type="CDD" id="cd03441">
    <property type="entry name" value="R_hydratase_like"/>
    <property type="match status" value="1"/>
</dbReference>
<dbReference type="SUPFAM" id="SSF54637">
    <property type="entry name" value="Thioesterase/thiol ester dehydrase-isomerase"/>
    <property type="match status" value="1"/>
</dbReference>
<dbReference type="PANTHER" id="PTHR43437:SF3">
    <property type="entry name" value="HYDROXYACYL-THIOESTER DEHYDRATASE TYPE 2, MITOCHONDRIAL"/>
    <property type="match status" value="1"/>
</dbReference>
<proteinExistence type="inferred from homology"/>
<evidence type="ECO:0000256" key="1">
    <source>
        <dbReference type="HAMAP-Rule" id="MF_00799"/>
    </source>
</evidence>
<dbReference type="Gene3D" id="3.10.129.10">
    <property type="entry name" value="Hotdog Thioesterase"/>
    <property type="match status" value="1"/>
</dbReference>
<evidence type="ECO:0000259" key="2">
    <source>
        <dbReference type="Pfam" id="PF13452"/>
    </source>
</evidence>
<sequence>MSVNAALQGTSYPPAPAYAVGREKIREFALAVKATHPVHLDVDAARAAGHADLVAPPTFAVVIAQKAEAAYIQDPASGIDFSRVVHADERFTHHRPIVAGDEITATVTVDRARAAGTGGMVTTRTELVDAAGEPVTTVLSTLLVRGEE</sequence>
<dbReference type="PIRSF" id="PIRSF018072">
    <property type="entry name" value="UCP018072"/>
    <property type="match status" value="1"/>
</dbReference>
<gene>
    <name evidence="3" type="ORF">DWB68_01755</name>
</gene>
<evidence type="ECO:0000313" key="4">
    <source>
        <dbReference type="Proteomes" id="UP000265419"/>
    </source>
</evidence>